<evidence type="ECO:0000313" key="2">
    <source>
        <dbReference type="EMBL" id="GGJ67438.1"/>
    </source>
</evidence>
<comment type="caution">
    <text evidence="2">The sequence shown here is derived from an EMBL/GenBank/DDBJ whole genome shotgun (WGS) entry which is preliminary data.</text>
</comment>
<feature type="region of interest" description="Disordered" evidence="1">
    <location>
        <begin position="1"/>
        <end position="63"/>
    </location>
</feature>
<organism evidence="2 3">
    <name type="scientific">Glutamicibacter ardleyensis</name>
    <dbReference type="NCBI Taxonomy" id="225894"/>
    <lineage>
        <taxon>Bacteria</taxon>
        <taxon>Bacillati</taxon>
        <taxon>Actinomycetota</taxon>
        <taxon>Actinomycetes</taxon>
        <taxon>Micrococcales</taxon>
        <taxon>Micrococcaceae</taxon>
        <taxon>Glutamicibacter</taxon>
    </lineage>
</organism>
<evidence type="ECO:0008006" key="4">
    <source>
        <dbReference type="Google" id="ProtNLM"/>
    </source>
</evidence>
<dbReference type="EMBL" id="BMKX01000007">
    <property type="protein sequence ID" value="GGJ67438.1"/>
    <property type="molecule type" value="Genomic_DNA"/>
</dbReference>
<protein>
    <recommendedName>
        <fullName evidence="4">C2H2-type domain-containing protein</fullName>
    </recommendedName>
</protein>
<sequence length="63" mass="6882">MVKNHYIGSHVATDKDSHPKSSGLAEASPSPCGRTLRTSSSLASHIQRIHKPPPVTLKYMDTR</sequence>
<reference evidence="3" key="1">
    <citation type="journal article" date="2019" name="Int. J. Syst. Evol. Microbiol.">
        <title>The Global Catalogue of Microorganisms (GCM) 10K type strain sequencing project: providing services to taxonomists for standard genome sequencing and annotation.</title>
        <authorList>
            <consortium name="The Broad Institute Genomics Platform"/>
            <consortium name="The Broad Institute Genome Sequencing Center for Infectious Disease"/>
            <person name="Wu L."/>
            <person name="Ma J."/>
        </authorList>
    </citation>
    <scope>NUCLEOTIDE SEQUENCE [LARGE SCALE GENOMIC DNA]</scope>
    <source>
        <strain evidence="3">CGMCC 1.3685</strain>
    </source>
</reference>
<accession>A0ABQ2DPY5</accession>
<proteinExistence type="predicted"/>
<keyword evidence="3" id="KW-1185">Reference proteome</keyword>
<name>A0ABQ2DPY5_9MICC</name>
<evidence type="ECO:0000256" key="1">
    <source>
        <dbReference type="SAM" id="MobiDB-lite"/>
    </source>
</evidence>
<evidence type="ECO:0000313" key="3">
    <source>
        <dbReference type="Proteomes" id="UP000606115"/>
    </source>
</evidence>
<dbReference type="Proteomes" id="UP000606115">
    <property type="component" value="Unassembled WGS sequence"/>
</dbReference>
<gene>
    <name evidence="2" type="ORF">GCM10007173_27910</name>
</gene>